<comment type="caution">
    <text evidence="2">The sequence shown here is derived from an EMBL/GenBank/DDBJ whole genome shotgun (WGS) entry which is preliminary data.</text>
</comment>
<evidence type="ECO:0000313" key="3">
    <source>
        <dbReference type="Proteomes" id="UP000324222"/>
    </source>
</evidence>
<gene>
    <name evidence="2" type="ORF">E2C01_056360</name>
</gene>
<name>A0A5B7GZE8_PORTR</name>
<evidence type="ECO:0000256" key="1">
    <source>
        <dbReference type="SAM" id="MobiDB-lite"/>
    </source>
</evidence>
<feature type="compositionally biased region" description="Polar residues" evidence="1">
    <location>
        <begin position="11"/>
        <end position="21"/>
    </location>
</feature>
<proteinExistence type="predicted"/>
<protein>
    <submittedName>
        <fullName evidence="2">Uncharacterized protein</fullName>
    </submittedName>
</protein>
<dbReference type="AlphaFoldDB" id="A0A5B7GZE8"/>
<feature type="compositionally biased region" description="Pro residues" evidence="1">
    <location>
        <begin position="49"/>
        <end position="59"/>
    </location>
</feature>
<evidence type="ECO:0000313" key="2">
    <source>
        <dbReference type="EMBL" id="MPC62278.1"/>
    </source>
</evidence>
<accession>A0A5B7GZE8</accession>
<organism evidence="2 3">
    <name type="scientific">Portunus trituberculatus</name>
    <name type="common">Swimming crab</name>
    <name type="synonym">Neptunus trituberculatus</name>
    <dbReference type="NCBI Taxonomy" id="210409"/>
    <lineage>
        <taxon>Eukaryota</taxon>
        <taxon>Metazoa</taxon>
        <taxon>Ecdysozoa</taxon>
        <taxon>Arthropoda</taxon>
        <taxon>Crustacea</taxon>
        <taxon>Multicrustacea</taxon>
        <taxon>Malacostraca</taxon>
        <taxon>Eumalacostraca</taxon>
        <taxon>Eucarida</taxon>
        <taxon>Decapoda</taxon>
        <taxon>Pleocyemata</taxon>
        <taxon>Brachyura</taxon>
        <taxon>Eubrachyura</taxon>
        <taxon>Portunoidea</taxon>
        <taxon>Portunidae</taxon>
        <taxon>Portuninae</taxon>
        <taxon>Portunus</taxon>
    </lineage>
</organism>
<sequence length="59" mass="6384">MLHVQEASHGVPTSINVCLTTPSPPDLENDVFHLHKQSPPSRTAAQQSPPLPTPPVDHE</sequence>
<dbReference type="Proteomes" id="UP000324222">
    <property type="component" value="Unassembled WGS sequence"/>
</dbReference>
<dbReference type="EMBL" id="VSRR010019484">
    <property type="protein sequence ID" value="MPC62278.1"/>
    <property type="molecule type" value="Genomic_DNA"/>
</dbReference>
<feature type="region of interest" description="Disordered" evidence="1">
    <location>
        <begin position="1"/>
        <end position="59"/>
    </location>
</feature>
<keyword evidence="3" id="KW-1185">Reference proteome</keyword>
<feature type="compositionally biased region" description="Polar residues" evidence="1">
    <location>
        <begin position="38"/>
        <end position="48"/>
    </location>
</feature>
<reference evidence="2 3" key="1">
    <citation type="submission" date="2019-05" db="EMBL/GenBank/DDBJ databases">
        <title>Another draft genome of Portunus trituberculatus and its Hox gene families provides insights of decapod evolution.</title>
        <authorList>
            <person name="Jeong J.-H."/>
            <person name="Song I."/>
            <person name="Kim S."/>
            <person name="Choi T."/>
            <person name="Kim D."/>
            <person name="Ryu S."/>
            <person name="Kim W."/>
        </authorList>
    </citation>
    <scope>NUCLEOTIDE SEQUENCE [LARGE SCALE GENOMIC DNA]</scope>
    <source>
        <tissue evidence="2">Muscle</tissue>
    </source>
</reference>